<keyword evidence="2" id="KW-0238">DNA-binding</keyword>
<evidence type="ECO:0000259" key="1">
    <source>
        <dbReference type="PROSITE" id="PS50995"/>
    </source>
</evidence>
<dbReference type="Pfam" id="PF12802">
    <property type="entry name" value="MarR_2"/>
    <property type="match status" value="1"/>
</dbReference>
<evidence type="ECO:0000313" key="2">
    <source>
        <dbReference type="EMBL" id="SEE87099.1"/>
    </source>
</evidence>
<dbReference type="Gene3D" id="1.10.10.10">
    <property type="entry name" value="Winged helix-like DNA-binding domain superfamily/Winged helix DNA-binding domain"/>
    <property type="match status" value="1"/>
</dbReference>
<feature type="domain" description="HTH marR-type" evidence="1">
    <location>
        <begin position="19"/>
        <end position="151"/>
    </location>
</feature>
<dbReference type="InterPro" id="IPR036388">
    <property type="entry name" value="WH-like_DNA-bd_sf"/>
</dbReference>
<dbReference type="InterPro" id="IPR000835">
    <property type="entry name" value="HTH_MarR-typ"/>
</dbReference>
<dbReference type="SUPFAM" id="SSF46785">
    <property type="entry name" value="Winged helix' DNA-binding domain"/>
    <property type="match status" value="1"/>
</dbReference>
<dbReference type="EMBL" id="FNTV01000001">
    <property type="protein sequence ID" value="SEE87099.1"/>
    <property type="molecule type" value="Genomic_DNA"/>
</dbReference>
<accession>A0A1H5MC85</accession>
<protein>
    <submittedName>
        <fullName evidence="2">DNA-binding transcriptional regulator, MarR family</fullName>
    </submittedName>
</protein>
<evidence type="ECO:0000313" key="3">
    <source>
        <dbReference type="Proteomes" id="UP000182725"/>
    </source>
</evidence>
<dbReference type="InterPro" id="IPR039422">
    <property type="entry name" value="MarR/SlyA-like"/>
</dbReference>
<dbReference type="InterPro" id="IPR036390">
    <property type="entry name" value="WH_DNA-bd_sf"/>
</dbReference>
<sequence length="176" mass="19319">MMDAMSNSTAMEPRPVDSRDDFGWTLGVLVRNYQNASMAAMGEFPHGPRGYQVLVAVVSGEQPNQLALAQHLGIDRTVMTYLIDDFVKAGLVERQLNPADRRARLVVATDGGRNELERLQHAVLEAENTVLGVLADEEREVFRSLLRRVACEAPAVSEHSLGACEAVEEMLGEGKK</sequence>
<dbReference type="PRINTS" id="PR00598">
    <property type="entry name" value="HTHMARR"/>
</dbReference>
<dbReference type="GO" id="GO:0006950">
    <property type="term" value="P:response to stress"/>
    <property type="evidence" value="ECO:0007669"/>
    <property type="project" value="TreeGrafter"/>
</dbReference>
<gene>
    <name evidence="2" type="ORF">SAMN04489740_2870</name>
</gene>
<dbReference type="GO" id="GO:0003700">
    <property type="term" value="F:DNA-binding transcription factor activity"/>
    <property type="evidence" value="ECO:0007669"/>
    <property type="project" value="InterPro"/>
</dbReference>
<dbReference type="PANTHER" id="PTHR33164">
    <property type="entry name" value="TRANSCRIPTIONAL REGULATOR, MARR FAMILY"/>
    <property type="match status" value="1"/>
</dbReference>
<dbReference type="PANTHER" id="PTHR33164:SF95">
    <property type="entry name" value="TRANSCRIPTIONAL REGULATOR"/>
    <property type="match status" value="1"/>
</dbReference>
<proteinExistence type="predicted"/>
<dbReference type="PROSITE" id="PS50995">
    <property type="entry name" value="HTH_MARR_2"/>
    <property type="match status" value="1"/>
</dbReference>
<dbReference type="GO" id="GO:0003677">
    <property type="term" value="F:DNA binding"/>
    <property type="evidence" value="ECO:0007669"/>
    <property type="project" value="UniProtKB-KW"/>
</dbReference>
<dbReference type="AlphaFoldDB" id="A0A1H5MC85"/>
<dbReference type="SMART" id="SM00347">
    <property type="entry name" value="HTH_MARR"/>
    <property type="match status" value="1"/>
</dbReference>
<organism evidence="2 3">
    <name type="scientific">Arthrobacter alpinus</name>
    <dbReference type="NCBI Taxonomy" id="656366"/>
    <lineage>
        <taxon>Bacteria</taxon>
        <taxon>Bacillati</taxon>
        <taxon>Actinomycetota</taxon>
        <taxon>Actinomycetes</taxon>
        <taxon>Micrococcales</taxon>
        <taxon>Micrococcaceae</taxon>
        <taxon>Arthrobacter</taxon>
    </lineage>
</organism>
<reference evidence="2 3" key="1">
    <citation type="submission" date="2016-10" db="EMBL/GenBank/DDBJ databases">
        <authorList>
            <person name="de Groot N.N."/>
        </authorList>
    </citation>
    <scope>NUCLEOTIDE SEQUENCE [LARGE SCALE GENOMIC DNA]</scope>
    <source>
        <strain evidence="2 3">DSM 22274</strain>
    </source>
</reference>
<dbReference type="Proteomes" id="UP000182725">
    <property type="component" value="Unassembled WGS sequence"/>
</dbReference>
<name>A0A1H5MC85_9MICC</name>